<dbReference type="Proteomes" id="UP000070544">
    <property type="component" value="Unassembled WGS sequence"/>
</dbReference>
<feature type="coiled-coil region" evidence="2">
    <location>
        <begin position="139"/>
        <end position="166"/>
    </location>
</feature>
<comment type="similarity">
    <text evidence="1">Belongs to the Luc7 family.</text>
</comment>
<dbReference type="GO" id="GO:0006376">
    <property type="term" value="P:mRNA splice site recognition"/>
    <property type="evidence" value="ECO:0007669"/>
    <property type="project" value="InterPro"/>
</dbReference>
<keyword evidence="5" id="KW-1185">Reference proteome</keyword>
<dbReference type="EMBL" id="KQ965737">
    <property type="protein sequence ID" value="KXS19865.1"/>
    <property type="molecule type" value="Genomic_DNA"/>
</dbReference>
<evidence type="ECO:0000256" key="3">
    <source>
        <dbReference type="SAM" id="MobiDB-lite"/>
    </source>
</evidence>
<keyword evidence="2" id="KW-0175">Coiled coil</keyword>
<name>A0A139ATP5_GONPJ</name>
<organism evidence="4 5">
    <name type="scientific">Gonapodya prolifera (strain JEL478)</name>
    <name type="common">Monoblepharis prolifera</name>
    <dbReference type="NCBI Taxonomy" id="1344416"/>
    <lineage>
        <taxon>Eukaryota</taxon>
        <taxon>Fungi</taxon>
        <taxon>Fungi incertae sedis</taxon>
        <taxon>Chytridiomycota</taxon>
        <taxon>Chytridiomycota incertae sedis</taxon>
        <taxon>Monoblepharidomycetes</taxon>
        <taxon>Monoblepharidales</taxon>
        <taxon>Gonapodyaceae</taxon>
        <taxon>Gonapodya</taxon>
    </lineage>
</organism>
<feature type="region of interest" description="Disordered" evidence="3">
    <location>
        <begin position="223"/>
        <end position="247"/>
    </location>
</feature>
<dbReference type="GO" id="GO:0005685">
    <property type="term" value="C:U1 snRNP"/>
    <property type="evidence" value="ECO:0007669"/>
    <property type="project" value="InterPro"/>
</dbReference>
<protein>
    <submittedName>
        <fullName evidence="4">LUC7-domain-containing protein</fullName>
    </submittedName>
</protein>
<proteinExistence type="inferred from homology"/>
<gene>
    <name evidence="4" type="ORF">M427DRAFT_131818</name>
</gene>
<evidence type="ECO:0000313" key="5">
    <source>
        <dbReference type="Proteomes" id="UP000070544"/>
    </source>
</evidence>
<dbReference type="PANTHER" id="PTHR12375">
    <property type="entry name" value="RNA-BINDING PROTEIN LUC7-RELATED"/>
    <property type="match status" value="1"/>
</dbReference>
<evidence type="ECO:0000313" key="4">
    <source>
        <dbReference type="EMBL" id="KXS19865.1"/>
    </source>
</evidence>
<evidence type="ECO:0000256" key="2">
    <source>
        <dbReference type="SAM" id="Coils"/>
    </source>
</evidence>
<reference evidence="4 5" key="1">
    <citation type="journal article" date="2015" name="Genome Biol. Evol.">
        <title>Phylogenomic analyses indicate that early fungi evolved digesting cell walls of algal ancestors of land plants.</title>
        <authorList>
            <person name="Chang Y."/>
            <person name="Wang S."/>
            <person name="Sekimoto S."/>
            <person name="Aerts A.L."/>
            <person name="Choi C."/>
            <person name="Clum A."/>
            <person name="LaButti K.M."/>
            <person name="Lindquist E.A."/>
            <person name="Yee Ngan C."/>
            <person name="Ohm R.A."/>
            <person name="Salamov A.A."/>
            <person name="Grigoriev I.V."/>
            <person name="Spatafora J.W."/>
            <person name="Berbee M.L."/>
        </authorList>
    </citation>
    <scope>NUCLEOTIDE SEQUENCE [LARGE SCALE GENOMIC DNA]</scope>
    <source>
        <strain evidence="4 5">JEL478</strain>
    </source>
</reference>
<dbReference type="OMA" id="CPYDLFQ"/>
<dbReference type="InterPro" id="IPR004882">
    <property type="entry name" value="Luc7-rel"/>
</dbReference>
<accession>A0A139ATP5</accession>
<dbReference type="GO" id="GO:0003729">
    <property type="term" value="F:mRNA binding"/>
    <property type="evidence" value="ECO:0007669"/>
    <property type="project" value="InterPro"/>
</dbReference>
<feature type="compositionally biased region" description="Basic and acidic residues" evidence="3">
    <location>
        <begin position="229"/>
        <end position="244"/>
    </location>
</feature>
<evidence type="ECO:0000256" key="1">
    <source>
        <dbReference type="ARBA" id="ARBA00005655"/>
    </source>
</evidence>
<dbReference type="STRING" id="1344416.A0A139ATP5"/>
<dbReference type="OrthoDB" id="153872at2759"/>
<sequence>MGAEALGRTPQNINFDDAKVCRDFLCGMCIHDLFTNTKSDLGPCPKMHADKYKIQYEAALNNPNQPHPGFDHEHLRSLEAFIGDCDRRIHQSRSKLLVVSGEDPRAVELMRAAIEITEAVENLVAEVQRAGEAADISRCLSLLEEIDRLKKEKMEKDAELRAINRGPISQQSKLRVCDACGAHLSVYDSDRRLADHFGGKLHIGYVRLRERVDELRKKIGASMPSDRGGYMDRDHGGGEERRWDGGGGGYRGGGGWGGGRGRGGWGGGDRGYYRGGRGRGGYRDGDGYRRY</sequence>
<dbReference type="Pfam" id="PF03194">
    <property type="entry name" value="LUC7"/>
    <property type="match status" value="1"/>
</dbReference>
<dbReference type="AlphaFoldDB" id="A0A139ATP5"/>